<accession>A0A3S1BH40</accession>
<feature type="disulfide bond" evidence="8">
    <location>
        <begin position="262"/>
        <end position="274"/>
    </location>
</feature>
<dbReference type="Gene3D" id="1.10.1370.30">
    <property type="match status" value="1"/>
</dbReference>
<evidence type="ECO:0000313" key="12">
    <source>
        <dbReference type="EMBL" id="RUS83506.1"/>
    </source>
</evidence>
<reference evidence="12 13" key="1">
    <citation type="submission" date="2019-01" db="EMBL/GenBank/DDBJ databases">
        <title>A draft genome assembly of the solar-powered sea slug Elysia chlorotica.</title>
        <authorList>
            <person name="Cai H."/>
            <person name="Li Q."/>
            <person name="Fang X."/>
            <person name="Li J."/>
            <person name="Curtis N.E."/>
            <person name="Altenburger A."/>
            <person name="Shibata T."/>
            <person name="Feng M."/>
            <person name="Maeda T."/>
            <person name="Schwartz J.A."/>
            <person name="Shigenobu S."/>
            <person name="Lundholm N."/>
            <person name="Nishiyama T."/>
            <person name="Yang H."/>
            <person name="Hasebe M."/>
            <person name="Li S."/>
            <person name="Pierce S.K."/>
            <person name="Wang J."/>
        </authorList>
    </citation>
    <scope>NUCLEOTIDE SEQUENCE [LARGE SCALE GENOMIC DNA]</scope>
    <source>
        <strain evidence="12">EC2010</strain>
        <tissue evidence="12">Whole organism of an adult</tissue>
    </source>
</reference>
<dbReference type="GO" id="GO:0008241">
    <property type="term" value="F:peptidyl-dipeptidase activity"/>
    <property type="evidence" value="ECO:0007669"/>
    <property type="project" value="InterPro"/>
</dbReference>
<dbReference type="EMBL" id="RQTK01000241">
    <property type="protein sequence ID" value="RUS83506.1"/>
    <property type="molecule type" value="Genomic_DNA"/>
</dbReference>
<evidence type="ECO:0000256" key="6">
    <source>
        <dbReference type="PIRSR" id="PIRSR601548-11"/>
    </source>
</evidence>
<keyword evidence="11" id="KW-0482">Metalloprotease</keyword>
<comment type="caution">
    <text evidence="10">Lacks conserved residue(s) required for the propagation of feature annotation.</text>
</comment>
<feature type="active site" description="Proton acceptor 1" evidence="5">
    <location>
        <position position="109"/>
    </location>
</feature>
<dbReference type="SUPFAM" id="SSF55486">
    <property type="entry name" value="Metalloproteases ('zincins'), catalytic domain"/>
    <property type="match status" value="1"/>
</dbReference>
<protein>
    <recommendedName>
        <fullName evidence="11">Angiotensin-converting enzyme</fullName>
        <ecNumber evidence="11">3.4.-.-</ecNumber>
    </recommendedName>
</protein>
<sequence>MWAQHWEHASEILLPYPDADNTQTMDTALKTRFTAMDLFRLAENFYRSLGLPEMTQQFWRKSHFVRELGEQYGGGVCEASAFDLFTAGDYRIKMCAKAGLSDLKTIHHEMGHIEYFMAYSNQPTVHRSPPNAAFHEAVGDIAQLSLMTEKRMQALGLTHTDSSTKRSYNKLMQMALDKVAFLPFGLLVDRWRWQVFQGNITPDNYNRKWWDFRLQYQGIRPPVPRSERDFDPGAKYHIPAHMPFVSYFVAYIQEFQMYKALCDVSGHRGLLHECDLYGSQEAGYRLRTILEAGSSLPWQVQLKALTGSATVTADAILEYFRPLRLWLERYNARHAQTVGW</sequence>
<dbReference type="GO" id="GO:0006508">
    <property type="term" value="P:proteolysis"/>
    <property type="evidence" value="ECO:0007669"/>
    <property type="project" value="UniProtKB-KW"/>
</dbReference>
<comment type="caution">
    <text evidence="12">The sequence shown here is derived from an EMBL/GenBank/DDBJ whole genome shotgun (WGS) entry which is preliminary data.</text>
</comment>
<evidence type="ECO:0000256" key="3">
    <source>
        <dbReference type="ARBA" id="ARBA00023157"/>
    </source>
</evidence>
<evidence type="ECO:0000256" key="2">
    <source>
        <dbReference type="ARBA" id="ARBA00022729"/>
    </source>
</evidence>
<dbReference type="CDD" id="cd06461">
    <property type="entry name" value="M2_ACE"/>
    <property type="match status" value="1"/>
</dbReference>
<dbReference type="GO" id="GO:0046872">
    <property type="term" value="F:metal ion binding"/>
    <property type="evidence" value="ECO:0007669"/>
    <property type="project" value="UniProtKB-KW"/>
</dbReference>
<feature type="active site" description="Proton donor 2" evidence="6">
    <location>
        <position position="237"/>
    </location>
</feature>
<evidence type="ECO:0000256" key="5">
    <source>
        <dbReference type="PIRSR" id="PIRSR601548-1"/>
    </source>
</evidence>
<dbReference type="EC" id="3.4.-.-" evidence="11"/>
<evidence type="ECO:0000313" key="13">
    <source>
        <dbReference type="Proteomes" id="UP000271974"/>
    </source>
</evidence>
<organism evidence="12 13">
    <name type="scientific">Elysia chlorotica</name>
    <name type="common">Eastern emerald elysia</name>
    <name type="synonym">Sea slug</name>
    <dbReference type="NCBI Taxonomy" id="188477"/>
    <lineage>
        <taxon>Eukaryota</taxon>
        <taxon>Metazoa</taxon>
        <taxon>Spiralia</taxon>
        <taxon>Lophotrochozoa</taxon>
        <taxon>Mollusca</taxon>
        <taxon>Gastropoda</taxon>
        <taxon>Heterobranchia</taxon>
        <taxon>Euthyneura</taxon>
        <taxon>Panpulmonata</taxon>
        <taxon>Sacoglossa</taxon>
        <taxon>Placobranchoidea</taxon>
        <taxon>Plakobranchidae</taxon>
        <taxon>Elysia</taxon>
    </lineage>
</organism>
<proteinExistence type="inferred from homology"/>
<dbReference type="Pfam" id="PF01401">
    <property type="entry name" value="Peptidase_M2"/>
    <property type="match status" value="1"/>
</dbReference>
<dbReference type="Proteomes" id="UP000271974">
    <property type="component" value="Unassembled WGS sequence"/>
</dbReference>
<dbReference type="OrthoDB" id="10029630at2759"/>
<dbReference type="GO" id="GO:0008237">
    <property type="term" value="F:metallopeptidase activity"/>
    <property type="evidence" value="ECO:0007669"/>
    <property type="project" value="UniProtKB-KW"/>
</dbReference>
<feature type="binding site" evidence="9">
    <location>
        <position position="112"/>
    </location>
    <ligand>
        <name>Zn(2+)</name>
        <dbReference type="ChEBI" id="CHEBI:29105"/>
        <label>2</label>
        <note>catalytic</note>
    </ligand>
</feature>
<name>A0A3S1BH40_ELYCH</name>
<dbReference type="PANTHER" id="PTHR10514">
    <property type="entry name" value="ANGIOTENSIN-CONVERTING ENZYME"/>
    <property type="match status" value="1"/>
</dbReference>
<comment type="similarity">
    <text evidence="1 10 11">Belongs to the peptidase M2 family.</text>
</comment>
<feature type="binding site" evidence="7">
    <location>
        <position position="136"/>
    </location>
    <ligand>
        <name>Zn(2+)</name>
        <dbReference type="ChEBI" id="CHEBI:29105"/>
        <label>1</label>
        <note>catalytic</note>
    </ligand>
</feature>
<feature type="binding site" evidence="7">
    <location>
        <position position="108"/>
    </location>
    <ligand>
        <name>Zn(2+)</name>
        <dbReference type="ChEBI" id="CHEBI:29105"/>
        <label>1</label>
        <note>catalytic</note>
    </ligand>
</feature>
<dbReference type="PRINTS" id="PR00791">
    <property type="entry name" value="PEPDIPTASEA"/>
</dbReference>
<feature type="active site" description="Proton donor 1" evidence="5">
    <location>
        <position position="237"/>
    </location>
</feature>
<keyword evidence="11" id="KW-0121">Carboxypeptidase</keyword>
<keyword evidence="7 11" id="KW-0479">Metal-binding</keyword>
<feature type="binding site" evidence="7">
    <location>
        <position position="112"/>
    </location>
    <ligand>
        <name>Zn(2+)</name>
        <dbReference type="ChEBI" id="CHEBI:29105"/>
        <label>1</label>
        <note>catalytic</note>
    </ligand>
</feature>
<keyword evidence="2" id="KW-0732">Signal</keyword>
<keyword evidence="11" id="KW-0645">Protease</keyword>
<evidence type="ECO:0000256" key="4">
    <source>
        <dbReference type="ARBA" id="ARBA00023180"/>
    </source>
</evidence>
<dbReference type="GO" id="GO:0016020">
    <property type="term" value="C:membrane"/>
    <property type="evidence" value="ECO:0007669"/>
    <property type="project" value="InterPro"/>
</dbReference>
<feature type="binding site" evidence="9">
    <location>
        <position position="108"/>
    </location>
    <ligand>
        <name>Zn(2+)</name>
        <dbReference type="ChEBI" id="CHEBI:29105"/>
        <label>2</label>
        <note>catalytic</note>
    </ligand>
</feature>
<dbReference type="AlphaFoldDB" id="A0A3S1BH40"/>
<keyword evidence="4 11" id="KW-0325">Glycoprotein</keyword>
<feature type="disulfide bond" evidence="8 10">
    <location>
        <begin position="77"/>
        <end position="95"/>
    </location>
</feature>
<evidence type="ECO:0000256" key="8">
    <source>
        <dbReference type="PIRSR" id="PIRSR601548-4"/>
    </source>
</evidence>
<evidence type="ECO:0000256" key="11">
    <source>
        <dbReference type="RuleBase" id="RU361144"/>
    </source>
</evidence>
<evidence type="ECO:0000256" key="1">
    <source>
        <dbReference type="ARBA" id="ARBA00008139"/>
    </source>
</evidence>
<gene>
    <name evidence="12" type="ORF">EGW08_008756</name>
</gene>
<evidence type="ECO:0000256" key="9">
    <source>
        <dbReference type="PIRSR" id="PIRSR601548-8"/>
    </source>
</evidence>
<feature type="binding site" evidence="9">
    <location>
        <position position="136"/>
    </location>
    <ligand>
        <name>Zn(2+)</name>
        <dbReference type="ChEBI" id="CHEBI:29105"/>
        <label>2</label>
        <note>catalytic</note>
    </ligand>
</feature>
<dbReference type="PROSITE" id="PS52011">
    <property type="entry name" value="PEPTIDASE_M2"/>
    <property type="match status" value="1"/>
</dbReference>
<feature type="active site" description="Proton acceptor 2" evidence="6">
    <location>
        <position position="109"/>
    </location>
</feature>
<dbReference type="PANTHER" id="PTHR10514:SF27">
    <property type="entry name" value="ANGIOTENSIN-CONVERTING ENZYME"/>
    <property type="match status" value="1"/>
</dbReference>
<evidence type="ECO:0000256" key="10">
    <source>
        <dbReference type="PROSITE-ProRule" id="PRU01355"/>
    </source>
</evidence>
<evidence type="ECO:0000256" key="7">
    <source>
        <dbReference type="PIRSR" id="PIRSR601548-3"/>
    </source>
</evidence>
<dbReference type="InterPro" id="IPR001548">
    <property type="entry name" value="Peptidase_M2"/>
</dbReference>
<comment type="cofactor">
    <cofactor evidence="11">
        <name>Zn(2+)</name>
        <dbReference type="ChEBI" id="CHEBI:29105"/>
    </cofactor>
    <text evidence="11">Binds 1 zinc ion per subunit.</text>
</comment>
<keyword evidence="7 11" id="KW-0862">Zinc</keyword>
<keyword evidence="3 8" id="KW-1015">Disulfide bond</keyword>
<feature type="non-terminal residue" evidence="12">
    <location>
        <position position="340"/>
    </location>
</feature>
<keyword evidence="13" id="KW-1185">Reference proteome</keyword>
<dbReference type="GO" id="GO:0004180">
    <property type="term" value="F:carboxypeptidase activity"/>
    <property type="evidence" value="ECO:0007669"/>
    <property type="project" value="UniProtKB-KW"/>
</dbReference>
<keyword evidence="11" id="KW-0378">Hydrolase</keyword>
<dbReference type="STRING" id="188477.A0A3S1BH40"/>